<organism evidence="1 2">
    <name type="scientific">Levilactobacillus acidifarinae DSM 19394 = JCM 15949</name>
    <dbReference type="NCBI Taxonomy" id="1423715"/>
    <lineage>
        <taxon>Bacteria</taxon>
        <taxon>Bacillati</taxon>
        <taxon>Bacillota</taxon>
        <taxon>Bacilli</taxon>
        <taxon>Lactobacillales</taxon>
        <taxon>Lactobacillaceae</taxon>
        <taxon>Levilactobacillus</taxon>
    </lineage>
</organism>
<dbReference type="AlphaFoldDB" id="A0A0R1LFD2"/>
<evidence type="ECO:0000313" key="1">
    <source>
        <dbReference type="EMBL" id="KRK94160.1"/>
    </source>
</evidence>
<evidence type="ECO:0000313" key="2">
    <source>
        <dbReference type="Proteomes" id="UP000051955"/>
    </source>
</evidence>
<dbReference type="PATRIC" id="fig|1423715.3.peg.1009"/>
<dbReference type="EMBL" id="AZDV01000027">
    <property type="protein sequence ID" value="KRK94160.1"/>
    <property type="molecule type" value="Genomic_DNA"/>
</dbReference>
<name>A0A0R1LFD2_9LACO</name>
<dbReference type="STRING" id="1423715.FD25_GL000981"/>
<sequence>MRYELVNGVHTNMDIWQQEKKLLQAEKLHLLSIGSAPNFAGTMKQEGIKHSVNLYDYITKRTIYNPDDYLFFNRAPVPDGTNILMNADGYLALEYDGAPIGQMKLYPNTNRAVKEIDYFNPDGSNDMIEEYATDGRQYTQLLYDEGKPQEFDFLNLQGQPVIRYYYYEDVLNYITIEDPETQDVLEHYDNLNEFICQQVAKLLTVQDQVTVCYMGMEMMALRYAKSHNILRLSEDPIDEQGEVRGNLLGILNNDIQYIQEVQMTQAAYNALALRNIPLDKAKVVAELDND</sequence>
<comment type="caution">
    <text evidence="1">The sequence shown here is derived from an EMBL/GenBank/DDBJ whole genome shotgun (WGS) entry which is preliminary data.</text>
</comment>
<reference evidence="1 2" key="1">
    <citation type="journal article" date="2015" name="Genome Announc.">
        <title>Expanding the biotechnology potential of lactobacilli through comparative genomics of 213 strains and associated genera.</title>
        <authorList>
            <person name="Sun Z."/>
            <person name="Harris H.M."/>
            <person name="McCann A."/>
            <person name="Guo C."/>
            <person name="Argimon S."/>
            <person name="Zhang W."/>
            <person name="Yang X."/>
            <person name="Jeffery I.B."/>
            <person name="Cooney J.C."/>
            <person name="Kagawa T.F."/>
            <person name="Liu W."/>
            <person name="Song Y."/>
            <person name="Salvetti E."/>
            <person name="Wrobel A."/>
            <person name="Rasinkangas P."/>
            <person name="Parkhill J."/>
            <person name="Rea M.C."/>
            <person name="O'Sullivan O."/>
            <person name="Ritari J."/>
            <person name="Douillard F.P."/>
            <person name="Paul Ross R."/>
            <person name="Yang R."/>
            <person name="Briner A.E."/>
            <person name="Felis G.E."/>
            <person name="de Vos W.M."/>
            <person name="Barrangou R."/>
            <person name="Klaenhammer T.R."/>
            <person name="Caufield P.W."/>
            <person name="Cui Y."/>
            <person name="Zhang H."/>
            <person name="O'Toole P.W."/>
        </authorList>
    </citation>
    <scope>NUCLEOTIDE SEQUENCE [LARGE SCALE GENOMIC DNA]</scope>
    <source>
        <strain evidence="1 2">DSM 19394</strain>
    </source>
</reference>
<protein>
    <submittedName>
        <fullName evidence="1">Uncharacterized protein</fullName>
    </submittedName>
</protein>
<proteinExistence type="predicted"/>
<gene>
    <name evidence="1" type="ORF">FD25_GL000981</name>
</gene>
<dbReference type="OrthoDB" id="2248484at2"/>
<accession>A0A0R1LFD2</accession>
<keyword evidence="2" id="KW-1185">Reference proteome</keyword>
<dbReference type="Proteomes" id="UP000051955">
    <property type="component" value="Unassembled WGS sequence"/>
</dbReference>
<dbReference type="RefSeq" id="WP_057804404.1">
    <property type="nucleotide sequence ID" value="NZ_AZDV01000027.1"/>
</dbReference>